<dbReference type="Proteomes" id="UP000050443">
    <property type="component" value="Unassembled WGS sequence"/>
</dbReference>
<feature type="transmembrane region" description="Helical" evidence="1">
    <location>
        <begin position="12"/>
        <end position="32"/>
    </location>
</feature>
<name>A0A0Q0WX75_9FLAO</name>
<dbReference type="OrthoDB" id="965642at2"/>
<keyword evidence="1" id="KW-0472">Membrane</keyword>
<dbReference type="RefSeq" id="WP_055093790.1">
    <property type="nucleotide sequence ID" value="NZ_JRLF01000009.1"/>
</dbReference>
<dbReference type="STRING" id="362413.RC62_4262"/>
<dbReference type="EMBL" id="JRLF01000009">
    <property type="protein sequence ID" value="KQB40889.1"/>
    <property type="molecule type" value="Genomic_DNA"/>
</dbReference>
<dbReference type="AlphaFoldDB" id="A0A0Q0WX75"/>
<comment type="caution">
    <text evidence="2">The sequence shown here is derived from an EMBL/GenBank/DDBJ whole genome shotgun (WGS) entry which is preliminary data.</text>
</comment>
<proteinExistence type="predicted"/>
<protein>
    <submittedName>
        <fullName evidence="2">Uncharacterized protein</fullName>
    </submittedName>
</protein>
<organism evidence="2 3">
    <name type="scientific">Flavobacterium aquidurense</name>
    <dbReference type="NCBI Taxonomy" id="362413"/>
    <lineage>
        <taxon>Bacteria</taxon>
        <taxon>Pseudomonadati</taxon>
        <taxon>Bacteroidota</taxon>
        <taxon>Flavobacteriia</taxon>
        <taxon>Flavobacteriales</taxon>
        <taxon>Flavobacteriaceae</taxon>
        <taxon>Flavobacterium</taxon>
    </lineage>
</organism>
<evidence type="ECO:0000313" key="2">
    <source>
        <dbReference type="EMBL" id="KQB40889.1"/>
    </source>
</evidence>
<evidence type="ECO:0000313" key="3">
    <source>
        <dbReference type="Proteomes" id="UP000050443"/>
    </source>
</evidence>
<keyword evidence="1" id="KW-1133">Transmembrane helix</keyword>
<sequence>MEEKQSKRKQNILLLIVIGIALVLVVLFQFYLSKSANEVNSEIKELVGKYNKNCPLTIQEGIRLDSVSLPDQRVVQYNLTLLNVEKEKAEINIIQEEIEKSLISTAKANPGLQVFRDSDYTLIYNYYDKKKVFLFDIKILPDQYK</sequence>
<evidence type="ECO:0000256" key="1">
    <source>
        <dbReference type="SAM" id="Phobius"/>
    </source>
</evidence>
<dbReference type="PATRIC" id="fig|362413.3.peg.4185"/>
<keyword evidence="1" id="KW-0812">Transmembrane</keyword>
<gene>
    <name evidence="2" type="ORF">RC62_4262</name>
</gene>
<reference evidence="2 3" key="1">
    <citation type="submission" date="2014-09" db="EMBL/GenBank/DDBJ databases">
        <title>Genome sequence of Flavobacterium aquidurense RC62.</title>
        <authorList>
            <person name="Kim J.F."/>
            <person name="Kwak M.-J."/>
        </authorList>
    </citation>
    <scope>NUCLEOTIDE SEQUENCE [LARGE SCALE GENOMIC DNA]</scope>
    <source>
        <strain evidence="2 3">RC62</strain>
    </source>
</reference>
<accession>A0A0Q0WX75</accession>